<gene>
    <name evidence="1" type="ORF">GPM918_LOCUS16229</name>
    <name evidence="2" type="ORF">OVA965_LOCUS29971</name>
    <name evidence="3" type="ORF">SRO942_LOCUS16229</name>
    <name evidence="4" type="ORF">TMI583_LOCUS30764</name>
</gene>
<evidence type="ECO:0000313" key="2">
    <source>
        <dbReference type="EMBL" id="CAF1332871.1"/>
    </source>
</evidence>
<proteinExistence type="predicted"/>
<protein>
    <submittedName>
        <fullName evidence="1">Uncharacterized protein</fullName>
    </submittedName>
</protein>
<organism evidence="1 5">
    <name type="scientific">Didymodactylos carnosus</name>
    <dbReference type="NCBI Taxonomy" id="1234261"/>
    <lineage>
        <taxon>Eukaryota</taxon>
        <taxon>Metazoa</taxon>
        <taxon>Spiralia</taxon>
        <taxon>Gnathifera</taxon>
        <taxon>Rotifera</taxon>
        <taxon>Eurotatoria</taxon>
        <taxon>Bdelloidea</taxon>
        <taxon>Philodinida</taxon>
        <taxon>Philodinidae</taxon>
        <taxon>Didymodactylos</taxon>
    </lineage>
</organism>
<sequence length="161" mass="18305">MRHCGDCTTKCNTKYKTCISGTCEGYANASIRLSWDIAGDGDLLVTTPNNVTIWRNNSGPSNMTDFGQWIYVNAKRETVVFNTTTYYRPSNGTYYICFQTSNFSMYNSTTLKRSVTATVLVQSPFQAAQTNTKLFTNTTTLFEDCNESYDSFLYKFTGYFY</sequence>
<dbReference type="Proteomes" id="UP000663829">
    <property type="component" value="Unassembled WGS sequence"/>
</dbReference>
<dbReference type="EMBL" id="CAJOBA010043092">
    <property type="protein sequence ID" value="CAF4144246.1"/>
    <property type="molecule type" value="Genomic_DNA"/>
</dbReference>
<keyword evidence="5" id="KW-1185">Reference proteome</keyword>
<name>A0A814KDJ3_9BILA</name>
<evidence type="ECO:0000313" key="1">
    <source>
        <dbReference type="EMBL" id="CAF1049938.1"/>
    </source>
</evidence>
<accession>A0A814KDJ3</accession>
<dbReference type="EMBL" id="CAJOBC010004226">
    <property type="protein sequence ID" value="CAF3819604.1"/>
    <property type="molecule type" value="Genomic_DNA"/>
</dbReference>
<dbReference type="EMBL" id="CAJNOK010021470">
    <property type="protein sequence ID" value="CAF1332871.1"/>
    <property type="molecule type" value="Genomic_DNA"/>
</dbReference>
<dbReference type="Proteomes" id="UP000682733">
    <property type="component" value="Unassembled WGS sequence"/>
</dbReference>
<evidence type="ECO:0000313" key="3">
    <source>
        <dbReference type="EMBL" id="CAF3819604.1"/>
    </source>
</evidence>
<dbReference type="Proteomes" id="UP000681722">
    <property type="component" value="Unassembled WGS sequence"/>
</dbReference>
<comment type="caution">
    <text evidence="1">The sequence shown here is derived from an EMBL/GenBank/DDBJ whole genome shotgun (WGS) entry which is preliminary data.</text>
</comment>
<dbReference type="AlphaFoldDB" id="A0A814KDJ3"/>
<evidence type="ECO:0000313" key="5">
    <source>
        <dbReference type="Proteomes" id="UP000663829"/>
    </source>
</evidence>
<evidence type="ECO:0000313" key="4">
    <source>
        <dbReference type="EMBL" id="CAF4144246.1"/>
    </source>
</evidence>
<dbReference type="Proteomes" id="UP000677228">
    <property type="component" value="Unassembled WGS sequence"/>
</dbReference>
<dbReference type="EMBL" id="CAJNOQ010004226">
    <property type="protein sequence ID" value="CAF1049938.1"/>
    <property type="molecule type" value="Genomic_DNA"/>
</dbReference>
<reference evidence="1" key="1">
    <citation type="submission" date="2021-02" db="EMBL/GenBank/DDBJ databases">
        <authorList>
            <person name="Nowell W R."/>
        </authorList>
    </citation>
    <scope>NUCLEOTIDE SEQUENCE</scope>
</reference>